<dbReference type="AlphaFoldDB" id="A0A7U3UZB0"/>
<feature type="domain" description="HpcH/HpaI aldolase/citrate lyase" evidence="6">
    <location>
        <begin position="8"/>
        <end position="234"/>
    </location>
</feature>
<dbReference type="Gene3D" id="3.20.20.60">
    <property type="entry name" value="Phosphoenolpyruvate-binding domains"/>
    <property type="match status" value="1"/>
</dbReference>
<dbReference type="Pfam" id="PF03328">
    <property type="entry name" value="HpcH_HpaI"/>
    <property type="match status" value="1"/>
</dbReference>
<dbReference type="RefSeq" id="WP_202237318.1">
    <property type="nucleotide sequence ID" value="NZ_AP018365.1"/>
</dbReference>
<dbReference type="GO" id="GO:0000287">
    <property type="term" value="F:magnesium ion binding"/>
    <property type="evidence" value="ECO:0007669"/>
    <property type="project" value="TreeGrafter"/>
</dbReference>
<reference evidence="7 8" key="3">
    <citation type="journal article" date="2011" name="Nat. Chem. Biol.">
        <title>Reveromycin A biosynthesis uses RevG and RevJ for stereospecific spiroacetal formation.</title>
        <authorList>
            <person name="Takahashi S."/>
            <person name="Toyoda A."/>
            <person name="Sekiyama Y."/>
            <person name="Takagi H."/>
            <person name="Nogawa T."/>
            <person name="Uramoto M."/>
            <person name="Suzuki R."/>
            <person name="Koshino H."/>
            <person name="Kumano T."/>
            <person name="Panthee S."/>
            <person name="Dairi T."/>
            <person name="Ishikawa J."/>
            <person name="Ikeda H."/>
            <person name="Sakaki Y."/>
            <person name="Osada H."/>
        </authorList>
    </citation>
    <scope>NUCLEOTIDE SEQUENCE [LARGE SCALE GENOMIC DNA]</scope>
    <source>
        <strain evidence="7 8">SN-593</strain>
    </source>
</reference>
<keyword evidence="2 5" id="KW-0479">Metal-binding</keyword>
<dbReference type="InterPro" id="IPR040442">
    <property type="entry name" value="Pyrv_kinase-like_dom_sf"/>
</dbReference>
<gene>
    <name evidence="7" type="ORF">RVR_8836</name>
</gene>
<sequence>MRTRRSELSTPGSNEKMLAKAASSDADLVFCDLEDSVAPAEKPAARAKIVHALLNHDWRPATRAVRINDLETHYAYRDILDVVTGARDALDIVIVPKVKSARDVWWVDRLLTQIETDLGLTKRIGIEVLIEEVEAMIATEEIAHASPRLEALIFGPGDYSASQGVRVAAIGASDGGYPGDLWHYARNKIAIAARSARIAAVDGPFADFSDPDGYQQQARLAHTLGFSGKWAIHPSQIALANEEFRPTDEEIAQARKLVAAFGEAKTRGLGAVAVDGTMVDIASVRLLRNTLDQAEALGL</sequence>
<protein>
    <submittedName>
        <fullName evidence="7">Putative citrate lyase beta chain</fullName>
    </submittedName>
</protein>
<evidence type="ECO:0000256" key="3">
    <source>
        <dbReference type="ARBA" id="ARBA00022842"/>
    </source>
</evidence>
<feature type="binding site" evidence="4">
    <location>
        <position position="131"/>
    </location>
    <ligand>
        <name>substrate</name>
    </ligand>
</feature>
<feature type="binding site" evidence="4">
    <location>
        <position position="66"/>
    </location>
    <ligand>
        <name>substrate</name>
    </ligand>
</feature>
<dbReference type="InterPro" id="IPR015813">
    <property type="entry name" value="Pyrv/PenolPyrv_kinase-like_dom"/>
</dbReference>
<organism evidence="7 8">
    <name type="scientific">Actinacidiphila reveromycinica</name>
    <dbReference type="NCBI Taxonomy" id="659352"/>
    <lineage>
        <taxon>Bacteria</taxon>
        <taxon>Bacillati</taxon>
        <taxon>Actinomycetota</taxon>
        <taxon>Actinomycetes</taxon>
        <taxon>Kitasatosporales</taxon>
        <taxon>Streptomycetaceae</taxon>
        <taxon>Actinacidiphila</taxon>
    </lineage>
</organism>
<dbReference type="PIRSF" id="PIRSF015582">
    <property type="entry name" value="Cit_lyase_B"/>
    <property type="match status" value="1"/>
</dbReference>
<proteinExistence type="predicted"/>
<evidence type="ECO:0000313" key="8">
    <source>
        <dbReference type="Proteomes" id="UP000595703"/>
    </source>
</evidence>
<dbReference type="InterPro" id="IPR005000">
    <property type="entry name" value="Aldolase/citrate-lyase_domain"/>
</dbReference>
<evidence type="ECO:0000256" key="4">
    <source>
        <dbReference type="PIRSR" id="PIRSR015582-1"/>
    </source>
</evidence>
<name>A0A7U3UZB0_9ACTN</name>
<evidence type="ECO:0000256" key="2">
    <source>
        <dbReference type="ARBA" id="ARBA00022723"/>
    </source>
</evidence>
<feature type="binding site" evidence="5">
    <location>
        <position position="158"/>
    </location>
    <ligand>
        <name>Mg(2+)</name>
        <dbReference type="ChEBI" id="CHEBI:18420"/>
    </ligand>
</feature>
<reference evidence="7 8" key="2">
    <citation type="journal article" date="2011" name="J. Antibiot.">
        <title>Furaquinocins I and J: novel polyketide isoprenoid hybrid compounds from Streptomyces reveromyceticus SN-593.</title>
        <authorList>
            <person name="Panthee S."/>
            <person name="Takahashi S."/>
            <person name="Takagi H."/>
            <person name="Nogawa T."/>
            <person name="Oowada E."/>
            <person name="Uramoto M."/>
            <person name="Osada H."/>
        </authorList>
    </citation>
    <scope>NUCLEOTIDE SEQUENCE [LARGE SCALE GENOMIC DNA]</scope>
    <source>
        <strain evidence="7 8">SN-593</strain>
    </source>
</reference>
<dbReference type="KEGG" id="arev:RVR_8836"/>
<keyword evidence="7" id="KW-0456">Lyase</keyword>
<dbReference type="SUPFAM" id="SSF51621">
    <property type="entry name" value="Phosphoenolpyruvate/pyruvate domain"/>
    <property type="match status" value="1"/>
</dbReference>
<dbReference type="InterPro" id="IPR011206">
    <property type="entry name" value="Citrate_lyase_beta/mcl1/mcl2"/>
</dbReference>
<feature type="binding site" evidence="5">
    <location>
        <position position="131"/>
    </location>
    <ligand>
        <name>Mg(2+)</name>
        <dbReference type="ChEBI" id="CHEBI:18420"/>
    </ligand>
</feature>
<dbReference type="Proteomes" id="UP000595703">
    <property type="component" value="Chromosome"/>
</dbReference>
<dbReference type="PANTHER" id="PTHR32308">
    <property type="entry name" value="LYASE BETA SUBUNIT, PUTATIVE (AFU_ORTHOLOGUE AFUA_4G13030)-RELATED"/>
    <property type="match status" value="1"/>
</dbReference>
<evidence type="ECO:0000259" key="6">
    <source>
        <dbReference type="Pfam" id="PF03328"/>
    </source>
</evidence>
<evidence type="ECO:0000256" key="1">
    <source>
        <dbReference type="ARBA" id="ARBA00001946"/>
    </source>
</evidence>
<comment type="cofactor">
    <cofactor evidence="1">
        <name>Mg(2+)</name>
        <dbReference type="ChEBI" id="CHEBI:18420"/>
    </cofactor>
</comment>
<dbReference type="PANTHER" id="PTHR32308:SF10">
    <property type="entry name" value="CITRATE LYASE SUBUNIT BETA"/>
    <property type="match status" value="1"/>
</dbReference>
<evidence type="ECO:0000313" key="7">
    <source>
        <dbReference type="EMBL" id="BBB01422.1"/>
    </source>
</evidence>
<dbReference type="GO" id="GO:0006107">
    <property type="term" value="P:oxaloacetate metabolic process"/>
    <property type="evidence" value="ECO:0007669"/>
    <property type="project" value="TreeGrafter"/>
</dbReference>
<keyword evidence="8" id="KW-1185">Reference proteome</keyword>
<dbReference type="EMBL" id="AP018365">
    <property type="protein sequence ID" value="BBB01422.1"/>
    <property type="molecule type" value="Genomic_DNA"/>
</dbReference>
<reference evidence="7 8" key="4">
    <citation type="journal article" date="2020" name="Sci. Rep.">
        <title>beta-carboline chemical signals induce reveromycin production through a LuxR family regulator in Streptomyces sp. SN-593.</title>
        <authorList>
            <person name="Panthee S."/>
            <person name="Kito N."/>
            <person name="Hayashi T."/>
            <person name="Shimizu T."/>
            <person name="Ishikawa J."/>
            <person name="Hamamoto H."/>
            <person name="Osada H."/>
            <person name="Takahashi S."/>
        </authorList>
    </citation>
    <scope>NUCLEOTIDE SEQUENCE [LARGE SCALE GENOMIC DNA]</scope>
    <source>
        <strain evidence="7 8">SN-593</strain>
    </source>
</reference>
<reference evidence="7 8" key="1">
    <citation type="journal article" date="2010" name="J. Bacteriol.">
        <title>Biochemical characterization of a novel indole prenyltransferase from Streptomyces sp. SN-593.</title>
        <authorList>
            <person name="Takahashi S."/>
            <person name="Takagi H."/>
            <person name="Toyoda A."/>
            <person name="Uramoto M."/>
            <person name="Nogawa T."/>
            <person name="Ueki M."/>
            <person name="Sakaki Y."/>
            <person name="Osada H."/>
        </authorList>
    </citation>
    <scope>NUCLEOTIDE SEQUENCE [LARGE SCALE GENOMIC DNA]</scope>
    <source>
        <strain evidence="7 8">SN-593</strain>
    </source>
</reference>
<accession>A0A7U3UZB0</accession>
<dbReference type="GO" id="GO:0016829">
    <property type="term" value="F:lyase activity"/>
    <property type="evidence" value="ECO:0007669"/>
    <property type="project" value="UniProtKB-KW"/>
</dbReference>
<evidence type="ECO:0000256" key="5">
    <source>
        <dbReference type="PIRSR" id="PIRSR015582-2"/>
    </source>
</evidence>
<keyword evidence="3 5" id="KW-0460">Magnesium</keyword>